<keyword evidence="2" id="KW-1185">Reference proteome</keyword>
<proteinExistence type="predicted"/>
<sequence>MYAPDAEPYTVFANLFDPLIDDYHKRFPRGAKHLPTDVVDINSLVNMDTRNELVISTRECLKSLPVVARPAAYVEDEDALTKLTVREYLYKDVFYVVEPQVFYICYFLDTSVQTPLPSVRATIAMVETREGNRGT</sequence>
<name>A0ACB7RZX2_HYAAI</name>
<evidence type="ECO:0000313" key="1">
    <source>
        <dbReference type="EMBL" id="KAH6926064.1"/>
    </source>
</evidence>
<reference evidence="1" key="1">
    <citation type="submission" date="2020-05" db="EMBL/GenBank/DDBJ databases">
        <title>Large-scale comparative analyses of tick genomes elucidate their genetic diversity and vector capacities.</title>
        <authorList>
            <person name="Jia N."/>
            <person name="Wang J."/>
            <person name="Shi W."/>
            <person name="Du L."/>
            <person name="Sun Y."/>
            <person name="Zhan W."/>
            <person name="Jiang J."/>
            <person name="Wang Q."/>
            <person name="Zhang B."/>
            <person name="Ji P."/>
            <person name="Sakyi L.B."/>
            <person name="Cui X."/>
            <person name="Yuan T."/>
            <person name="Jiang B."/>
            <person name="Yang W."/>
            <person name="Lam T.T.-Y."/>
            <person name="Chang Q."/>
            <person name="Ding S."/>
            <person name="Wang X."/>
            <person name="Zhu J."/>
            <person name="Ruan X."/>
            <person name="Zhao L."/>
            <person name="Wei J."/>
            <person name="Que T."/>
            <person name="Du C."/>
            <person name="Cheng J."/>
            <person name="Dai P."/>
            <person name="Han X."/>
            <person name="Huang E."/>
            <person name="Gao Y."/>
            <person name="Liu J."/>
            <person name="Shao H."/>
            <person name="Ye R."/>
            <person name="Li L."/>
            <person name="Wei W."/>
            <person name="Wang X."/>
            <person name="Wang C."/>
            <person name="Yang T."/>
            <person name="Huo Q."/>
            <person name="Li W."/>
            <person name="Guo W."/>
            <person name="Chen H."/>
            <person name="Zhou L."/>
            <person name="Ni X."/>
            <person name="Tian J."/>
            <person name="Zhou Y."/>
            <person name="Sheng Y."/>
            <person name="Liu T."/>
            <person name="Pan Y."/>
            <person name="Xia L."/>
            <person name="Li J."/>
            <person name="Zhao F."/>
            <person name="Cao W."/>
        </authorList>
    </citation>
    <scope>NUCLEOTIDE SEQUENCE</scope>
    <source>
        <strain evidence="1">Hyas-2018</strain>
    </source>
</reference>
<dbReference type="Proteomes" id="UP000821845">
    <property type="component" value="Chromosome 7"/>
</dbReference>
<gene>
    <name evidence="1" type="ORF">HPB50_013690</name>
</gene>
<accession>A0ACB7RZX2</accession>
<evidence type="ECO:0000313" key="2">
    <source>
        <dbReference type="Proteomes" id="UP000821845"/>
    </source>
</evidence>
<organism evidence="1 2">
    <name type="scientific">Hyalomma asiaticum</name>
    <name type="common">Tick</name>
    <dbReference type="NCBI Taxonomy" id="266040"/>
    <lineage>
        <taxon>Eukaryota</taxon>
        <taxon>Metazoa</taxon>
        <taxon>Ecdysozoa</taxon>
        <taxon>Arthropoda</taxon>
        <taxon>Chelicerata</taxon>
        <taxon>Arachnida</taxon>
        <taxon>Acari</taxon>
        <taxon>Parasitiformes</taxon>
        <taxon>Ixodida</taxon>
        <taxon>Ixodoidea</taxon>
        <taxon>Ixodidae</taxon>
        <taxon>Hyalomminae</taxon>
        <taxon>Hyalomma</taxon>
    </lineage>
</organism>
<comment type="caution">
    <text evidence="1">The sequence shown here is derived from an EMBL/GenBank/DDBJ whole genome shotgun (WGS) entry which is preliminary data.</text>
</comment>
<dbReference type="EMBL" id="CM023487">
    <property type="protein sequence ID" value="KAH6926064.1"/>
    <property type="molecule type" value="Genomic_DNA"/>
</dbReference>
<protein>
    <submittedName>
        <fullName evidence="1">Uncharacterized protein</fullName>
    </submittedName>
</protein>